<proteinExistence type="predicted"/>
<name>A0AAE3VJU2_9BACT</name>
<evidence type="ECO:0000313" key="2">
    <source>
        <dbReference type="Proteomes" id="UP001238163"/>
    </source>
</evidence>
<accession>A0AAE3VJU2</accession>
<gene>
    <name evidence="1" type="ORF">J3R75_003842</name>
</gene>
<dbReference type="Gene3D" id="3.20.20.70">
    <property type="entry name" value="Aldolase class I"/>
    <property type="match status" value="1"/>
</dbReference>
<protein>
    <submittedName>
        <fullName evidence="1">Glycerol uptake operon antiterminator</fullName>
    </submittedName>
</protein>
<dbReference type="InterPro" id="IPR013785">
    <property type="entry name" value="Aldolase_TIM"/>
</dbReference>
<dbReference type="InterPro" id="IPR006699">
    <property type="entry name" value="GlpP"/>
</dbReference>
<dbReference type="Pfam" id="PF04309">
    <property type="entry name" value="G3P_antiterm"/>
    <property type="match status" value="1"/>
</dbReference>
<comment type="caution">
    <text evidence="1">The sequence shown here is derived from an EMBL/GenBank/DDBJ whole genome shotgun (WGS) entry which is preliminary data.</text>
</comment>
<dbReference type="GO" id="GO:0006071">
    <property type="term" value="P:glycerol metabolic process"/>
    <property type="evidence" value="ECO:0007669"/>
    <property type="project" value="InterPro"/>
</dbReference>
<dbReference type="PIRSF" id="PIRSF016897">
    <property type="entry name" value="GlpP"/>
    <property type="match status" value="1"/>
</dbReference>
<reference evidence="1" key="1">
    <citation type="submission" date="2023-07" db="EMBL/GenBank/DDBJ databases">
        <title>Genomic Encyclopedia of Type Strains, Phase IV (KMG-IV): sequencing the most valuable type-strain genomes for metagenomic binning, comparative biology and taxonomic classification.</title>
        <authorList>
            <person name="Goeker M."/>
        </authorList>
    </citation>
    <scope>NUCLEOTIDE SEQUENCE</scope>
    <source>
        <strain evidence="1">DSM 24202</strain>
    </source>
</reference>
<dbReference type="EMBL" id="JAUSVL010000001">
    <property type="protein sequence ID" value="MDQ0291735.1"/>
    <property type="molecule type" value="Genomic_DNA"/>
</dbReference>
<sequence length="186" mass="19941">MSTTSSPNPLQYLIAAVRNDGDIGRVLKSKVSVVFLLSGDLCVLEEQCQALREANKQVFLHMDLVEGLKSDASGIRFAAQRFHLTGIISTKAACIKLAREAGLHAILRVFVLDSSALRNGLQHAQLCHPDSVEVLPGVSEKIIRLAASQFAVPVIAGGLIEDAQDVQRAINAGAAAVSTSNWKLWT</sequence>
<dbReference type="AlphaFoldDB" id="A0AAE3VJU2"/>
<evidence type="ECO:0000313" key="1">
    <source>
        <dbReference type="EMBL" id="MDQ0291735.1"/>
    </source>
</evidence>
<dbReference type="GO" id="GO:0006355">
    <property type="term" value="P:regulation of DNA-templated transcription"/>
    <property type="evidence" value="ECO:0007669"/>
    <property type="project" value="InterPro"/>
</dbReference>
<organism evidence="1 2">
    <name type="scientific">Oligosphaera ethanolica</name>
    <dbReference type="NCBI Taxonomy" id="760260"/>
    <lineage>
        <taxon>Bacteria</taxon>
        <taxon>Pseudomonadati</taxon>
        <taxon>Lentisphaerota</taxon>
        <taxon>Oligosphaeria</taxon>
        <taxon>Oligosphaerales</taxon>
        <taxon>Oligosphaeraceae</taxon>
        <taxon>Oligosphaera</taxon>
    </lineage>
</organism>
<dbReference type="SUPFAM" id="SSF110391">
    <property type="entry name" value="GlpP-like"/>
    <property type="match status" value="1"/>
</dbReference>
<dbReference type="PANTHER" id="PTHR35787">
    <property type="entry name" value="GLYCEROL UPTAKE OPERON ANTITERMINATOR REGULATORY PROTEIN"/>
    <property type="match status" value="1"/>
</dbReference>
<dbReference type="PANTHER" id="PTHR35787:SF1">
    <property type="entry name" value="GLYCEROL UPTAKE OPERON ANTITERMINATOR REGULATORY PROTEIN"/>
    <property type="match status" value="1"/>
</dbReference>
<dbReference type="Proteomes" id="UP001238163">
    <property type="component" value="Unassembled WGS sequence"/>
</dbReference>
<dbReference type="RefSeq" id="WP_307264957.1">
    <property type="nucleotide sequence ID" value="NZ_JAUSVL010000001.1"/>
</dbReference>
<keyword evidence="2" id="KW-1185">Reference proteome</keyword>